<dbReference type="EC" id="3.1.3.3" evidence="4"/>
<evidence type="ECO:0000256" key="1">
    <source>
        <dbReference type="ARBA" id="ARBA00001946"/>
    </source>
</evidence>
<dbReference type="InterPro" id="IPR036412">
    <property type="entry name" value="HAD-like_sf"/>
</dbReference>
<keyword evidence="5" id="KW-0028">Amino-acid biosynthesis</keyword>
<keyword evidence="9" id="KW-0718">Serine biosynthesis</keyword>
<comment type="catalytic activity">
    <reaction evidence="10">
        <text>O-phospho-L-serine + H2O = L-serine + phosphate</text>
        <dbReference type="Rhea" id="RHEA:21208"/>
        <dbReference type="ChEBI" id="CHEBI:15377"/>
        <dbReference type="ChEBI" id="CHEBI:33384"/>
        <dbReference type="ChEBI" id="CHEBI:43474"/>
        <dbReference type="ChEBI" id="CHEBI:57524"/>
        <dbReference type="EC" id="3.1.3.3"/>
    </reaction>
</comment>
<keyword evidence="7 12" id="KW-0378">Hydrolase</keyword>
<gene>
    <name evidence="12" type="ORF">BJY16_005857</name>
</gene>
<dbReference type="Gene3D" id="3.40.50.1000">
    <property type="entry name" value="HAD superfamily/HAD-like"/>
    <property type="match status" value="1"/>
</dbReference>
<evidence type="ECO:0000313" key="12">
    <source>
        <dbReference type="EMBL" id="MBB4742398.1"/>
    </source>
</evidence>
<dbReference type="InterPro" id="IPR023214">
    <property type="entry name" value="HAD_sf"/>
</dbReference>
<evidence type="ECO:0000256" key="6">
    <source>
        <dbReference type="ARBA" id="ARBA00022723"/>
    </source>
</evidence>
<dbReference type="SUPFAM" id="SSF56784">
    <property type="entry name" value="HAD-like"/>
    <property type="match status" value="1"/>
</dbReference>
<evidence type="ECO:0000256" key="3">
    <source>
        <dbReference type="ARBA" id="ARBA00009184"/>
    </source>
</evidence>
<keyword evidence="8" id="KW-0460">Magnesium</keyword>
<dbReference type="Proteomes" id="UP000546162">
    <property type="component" value="Unassembled WGS sequence"/>
</dbReference>
<sequence length="225" mass="23774">MIRGVVFFDVDGTLVPRTSSGQHLAGLLGHAEAVREAEAGYAAGTLTNDEVCVIDARGWASRTPAEVRGFLESLPLVDGIAETVAWCRGHRLAPVLATLAWDPVGAYLCDRFGFDRSCGPSLEVADGRYTGEVATYFDELAKRDFARTVATDLGVPPQHCAAIGDSRSDLPLFASVGLAVAFNATEAARAAAHTAATGPDLRAVLPHLTAWQRTLPRAGTPDHGH</sequence>
<evidence type="ECO:0000256" key="4">
    <source>
        <dbReference type="ARBA" id="ARBA00012640"/>
    </source>
</evidence>
<dbReference type="EMBL" id="JACHNB010000001">
    <property type="protein sequence ID" value="MBB4742398.1"/>
    <property type="molecule type" value="Genomic_DNA"/>
</dbReference>
<evidence type="ECO:0000256" key="7">
    <source>
        <dbReference type="ARBA" id="ARBA00022801"/>
    </source>
</evidence>
<dbReference type="Pfam" id="PF12710">
    <property type="entry name" value="HAD"/>
    <property type="match status" value="1"/>
</dbReference>
<proteinExistence type="inferred from homology"/>
<evidence type="ECO:0000256" key="2">
    <source>
        <dbReference type="ARBA" id="ARBA00005135"/>
    </source>
</evidence>
<evidence type="ECO:0000256" key="8">
    <source>
        <dbReference type="ARBA" id="ARBA00022842"/>
    </source>
</evidence>
<comment type="similarity">
    <text evidence="3">Belongs to the HAD-like hydrolase superfamily. SerB family.</text>
</comment>
<dbReference type="GO" id="GO:0006564">
    <property type="term" value="P:L-serine biosynthetic process"/>
    <property type="evidence" value="ECO:0007669"/>
    <property type="project" value="UniProtKB-KW"/>
</dbReference>
<comment type="catalytic activity">
    <reaction evidence="11">
        <text>O-phospho-D-serine + H2O = D-serine + phosphate</text>
        <dbReference type="Rhea" id="RHEA:24873"/>
        <dbReference type="ChEBI" id="CHEBI:15377"/>
        <dbReference type="ChEBI" id="CHEBI:35247"/>
        <dbReference type="ChEBI" id="CHEBI:43474"/>
        <dbReference type="ChEBI" id="CHEBI:58680"/>
        <dbReference type="EC" id="3.1.3.3"/>
    </reaction>
</comment>
<dbReference type="RefSeq" id="WP_203759233.1">
    <property type="nucleotide sequence ID" value="NZ_BAABFG010000005.1"/>
</dbReference>
<dbReference type="GO" id="GO:0005737">
    <property type="term" value="C:cytoplasm"/>
    <property type="evidence" value="ECO:0007669"/>
    <property type="project" value="TreeGrafter"/>
</dbReference>
<dbReference type="InterPro" id="IPR050582">
    <property type="entry name" value="HAD-like_SerB"/>
</dbReference>
<evidence type="ECO:0000256" key="10">
    <source>
        <dbReference type="ARBA" id="ARBA00048138"/>
    </source>
</evidence>
<dbReference type="GO" id="GO:0000287">
    <property type="term" value="F:magnesium ion binding"/>
    <property type="evidence" value="ECO:0007669"/>
    <property type="project" value="TreeGrafter"/>
</dbReference>
<comment type="caution">
    <text evidence="12">The sequence shown here is derived from an EMBL/GenBank/DDBJ whole genome shotgun (WGS) entry which is preliminary data.</text>
</comment>
<keyword evidence="6" id="KW-0479">Metal-binding</keyword>
<evidence type="ECO:0000313" key="13">
    <source>
        <dbReference type="Proteomes" id="UP000546162"/>
    </source>
</evidence>
<evidence type="ECO:0000256" key="5">
    <source>
        <dbReference type="ARBA" id="ARBA00022605"/>
    </source>
</evidence>
<dbReference type="GO" id="GO:0036424">
    <property type="term" value="F:L-phosphoserine phosphatase activity"/>
    <property type="evidence" value="ECO:0007669"/>
    <property type="project" value="TreeGrafter"/>
</dbReference>
<name>A0A7W7M9U6_9ACTN</name>
<reference evidence="12 13" key="1">
    <citation type="submission" date="2020-08" db="EMBL/GenBank/DDBJ databases">
        <title>Sequencing the genomes of 1000 actinobacteria strains.</title>
        <authorList>
            <person name="Klenk H.-P."/>
        </authorList>
    </citation>
    <scope>NUCLEOTIDE SEQUENCE [LARGE SCALE GENOMIC DNA]</scope>
    <source>
        <strain evidence="12 13">DSM 45809</strain>
    </source>
</reference>
<accession>A0A7W7M9U6</accession>
<evidence type="ECO:0000256" key="11">
    <source>
        <dbReference type="ARBA" id="ARBA00048523"/>
    </source>
</evidence>
<keyword evidence="13" id="KW-1185">Reference proteome</keyword>
<evidence type="ECO:0000256" key="9">
    <source>
        <dbReference type="ARBA" id="ARBA00023299"/>
    </source>
</evidence>
<dbReference type="PANTHER" id="PTHR43344">
    <property type="entry name" value="PHOSPHOSERINE PHOSPHATASE"/>
    <property type="match status" value="1"/>
</dbReference>
<dbReference type="PANTHER" id="PTHR43344:SF2">
    <property type="entry name" value="PHOSPHOSERINE PHOSPHATASE"/>
    <property type="match status" value="1"/>
</dbReference>
<dbReference type="AlphaFoldDB" id="A0A7W7M9U6"/>
<protein>
    <recommendedName>
        <fullName evidence="4">phosphoserine phosphatase</fullName>
        <ecNumber evidence="4">3.1.3.3</ecNumber>
    </recommendedName>
</protein>
<organism evidence="12 13">
    <name type="scientific">Actinoplanes octamycinicus</name>
    <dbReference type="NCBI Taxonomy" id="135948"/>
    <lineage>
        <taxon>Bacteria</taxon>
        <taxon>Bacillati</taxon>
        <taxon>Actinomycetota</taxon>
        <taxon>Actinomycetes</taxon>
        <taxon>Micromonosporales</taxon>
        <taxon>Micromonosporaceae</taxon>
        <taxon>Actinoplanes</taxon>
    </lineage>
</organism>
<comment type="pathway">
    <text evidence="2">Amino-acid biosynthesis; L-serine biosynthesis; L-serine from 3-phospho-D-glycerate: step 3/3.</text>
</comment>
<comment type="cofactor">
    <cofactor evidence="1">
        <name>Mg(2+)</name>
        <dbReference type="ChEBI" id="CHEBI:18420"/>
    </cofactor>
</comment>